<evidence type="ECO:0000256" key="1">
    <source>
        <dbReference type="SAM" id="Phobius"/>
    </source>
</evidence>
<keyword evidence="1" id="KW-0472">Membrane</keyword>
<evidence type="ECO:0000313" key="2">
    <source>
        <dbReference type="EMBL" id="KAF7387696.1"/>
    </source>
</evidence>
<dbReference type="AlphaFoldDB" id="A0A834JFU9"/>
<protein>
    <submittedName>
        <fullName evidence="2">Uncharacterized protein</fullName>
    </submittedName>
</protein>
<dbReference type="EMBL" id="JACSDY010000025">
    <property type="protein sequence ID" value="KAF7387696.1"/>
    <property type="molecule type" value="Genomic_DNA"/>
</dbReference>
<feature type="transmembrane region" description="Helical" evidence="1">
    <location>
        <begin position="162"/>
        <end position="182"/>
    </location>
</feature>
<organism evidence="2 3">
    <name type="scientific">Vespula pensylvanica</name>
    <name type="common">Western yellow jacket</name>
    <name type="synonym">Wasp</name>
    <dbReference type="NCBI Taxonomy" id="30213"/>
    <lineage>
        <taxon>Eukaryota</taxon>
        <taxon>Metazoa</taxon>
        <taxon>Ecdysozoa</taxon>
        <taxon>Arthropoda</taxon>
        <taxon>Hexapoda</taxon>
        <taxon>Insecta</taxon>
        <taxon>Pterygota</taxon>
        <taxon>Neoptera</taxon>
        <taxon>Endopterygota</taxon>
        <taxon>Hymenoptera</taxon>
        <taxon>Apocrita</taxon>
        <taxon>Aculeata</taxon>
        <taxon>Vespoidea</taxon>
        <taxon>Vespidae</taxon>
        <taxon>Vespinae</taxon>
        <taxon>Vespula</taxon>
    </lineage>
</organism>
<gene>
    <name evidence="2" type="ORF">H0235_018418</name>
</gene>
<name>A0A834JFU9_VESPE</name>
<dbReference type="Proteomes" id="UP000600918">
    <property type="component" value="Unassembled WGS sequence"/>
</dbReference>
<evidence type="ECO:0000313" key="3">
    <source>
        <dbReference type="Proteomes" id="UP000600918"/>
    </source>
</evidence>
<sequence length="250" mass="29132">MSNSILLVIIEIAKDVTYFDNEQHENMQSNCDGFMLSCYLTEKYNLSSKYWKRLCPLYASDQLILICYHIAQLSMKKILYRIKCDWEDLMKKPELVILKKYADISRLCTIVIAISFYLYSAFLIFPSFLSIFQYIFGFISESELILILPLSLHYFQTNLMHYYVGICIEYAIIVIVTTIGIANYSMFVASIQHACALFKIIDCRIPFYSISVKAQKMLLFLIMSSMRLCNLSMMGVKEISHDMFATVKDY</sequence>
<keyword evidence="3" id="KW-1185">Reference proteome</keyword>
<keyword evidence="1" id="KW-0812">Transmembrane</keyword>
<proteinExistence type="predicted"/>
<reference evidence="2" key="1">
    <citation type="journal article" date="2020" name="G3 (Bethesda)">
        <title>High-Quality Assemblies for Three Invasive Social Wasps from the &lt;i&gt;Vespula&lt;/i&gt; Genus.</title>
        <authorList>
            <person name="Harrop T.W.R."/>
            <person name="Guhlin J."/>
            <person name="McLaughlin G.M."/>
            <person name="Permina E."/>
            <person name="Stockwell P."/>
            <person name="Gilligan J."/>
            <person name="Le Lec M.F."/>
            <person name="Gruber M.A.M."/>
            <person name="Quinn O."/>
            <person name="Lovegrove M."/>
            <person name="Duncan E.J."/>
            <person name="Remnant E.J."/>
            <person name="Van Eeckhoven J."/>
            <person name="Graham B."/>
            <person name="Knapp R.A."/>
            <person name="Langford K.W."/>
            <person name="Kronenberg Z."/>
            <person name="Press M.O."/>
            <person name="Eacker S.M."/>
            <person name="Wilson-Rankin E.E."/>
            <person name="Purcell J."/>
            <person name="Lester P.J."/>
            <person name="Dearden P.K."/>
        </authorList>
    </citation>
    <scope>NUCLEOTIDE SEQUENCE</scope>
    <source>
        <strain evidence="2">Volc-1</strain>
    </source>
</reference>
<comment type="caution">
    <text evidence="2">The sequence shown here is derived from an EMBL/GenBank/DDBJ whole genome shotgun (WGS) entry which is preliminary data.</text>
</comment>
<keyword evidence="1" id="KW-1133">Transmembrane helix</keyword>
<feature type="transmembrane region" description="Helical" evidence="1">
    <location>
        <begin position="107"/>
        <end position="125"/>
    </location>
</feature>
<accession>A0A834JFU9</accession>
<feature type="transmembrane region" description="Helical" evidence="1">
    <location>
        <begin position="131"/>
        <end position="150"/>
    </location>
</feature>